<dbReference type="Pfam" id="PF17762">
    <property type="entry name" value="HTH_ParB"/>
    <property type="match status" value="1"/>
</dbReference>
<protein>
    <submittedName>
        <fullName evidence="7">ParB/RepB/Spo0J family partition protein</fullName>
    </submittedName>
</protein>
<evidence type="ECO:0000256" key="1">
    <source>
        <dbReference type="ARBA" id="ARBA00006295"/>
    </source>
</evidence>
<sequence>MSESNYPLILTASTRPSKTNPRKTFNQASLDELKESIKTHGVLQPILARERTDPDGTVWYEIIAGERRWRASVAAGLEHIPANIIAVDDLQMLEMQIIENLQREDIHPLEEAESYESLLAQHKDDPDYSVDQVAAKLGKSRAFIYARLKLCALQPKARTAFYEDKISPSVALLLARIPVPALQEQALKEVTQGRWGNSGPMSYREAARHVQDNYMTRLDQAPFKPSDETLHPAAGACSSCPKRTGANPDLFSDVSRADVCTDPTCYNQKVTLHRDRIRAAAVESGKKVITGKEAQKIRPYQYGDMKGYIPTNDSPWWMGSDKSLKKVLGKDMPETVLIECPHKGDLIEAIPEDKAKEALKAKGITISRASSSSSASEREKMKKAKAEREYRRQLLAQIHQAARTKLEGGTTLSVDEMRLIAQKMYRDLAHDWRPAVADLWGWPNREVDTAQQQIDGMEPAELALLMLSCALAPETYVSQYSVDGSKPTDLLLACERYGIDPKAIKRKMQPAPAKKAPVKKPAAKKTNLPAVRYQHPETGDTWTGRGKPPRWIVAAEESGQSRDDFLVPTPATRATEPTATEQNNEIEAAA</sequence>
<dbReference type="GO" id="GO:0003677">
    <property type="term" value="F:DNA binding"/>
    <property type="evidence" value="ECO:0007669"/>
    <property type="project" value="UniProtKB-KW"/>
</dbReference>
<dbReference type="SUPFAM" id="SSF81273">
    <property type="entry name" value="H-NS histone-like proteins"/>
    <property type="match status" value="1"/>
</dbReference>
<evidence type="ECO:0000259" key="5">
    <source>
        <dbReference type="SMART" id="SM00470"/>
    </source>
</evidence>
<keyword evidence="8" id="KW-1185">Reference proteome</keyword>
<evidence type="ECO:0000313" key="7">
    <source>
        <dbReference type="EMBL" id="TCU93920.1"/>
    </source>
</evidence>
<dbReference type="PANTHER" id="PTHR33375">
    <property type="entry name" value="CHROMOSOME-PARTITIONING PROTEIN PARB-RELATED"/>
    <property type="match status" value="1"/>
</dbReference>
<dbReference type="InterPro" id="IPR037150">
    <property type="entry name" value="H-NS_C_dom_sf"/>
</dbReference>
<dbReference type="AlphaFoldDB" id="A0A4R3USY0"/>
<gene>
    <name evidence="7" type="ORF">EV686_11088</name>
</gene>
<evidence type="ECO:0000313" key="8">
    <source>
        <dbReference type="Proteomes" id="UP000294692"/>
    </source>
</evidence>
<dbReference type="OrthoDB" id="9796891at2"/>
<evidence type="ECO:0000256" key="4">
    <source>
        <dbReference type="SAM" id="MobiDB-lite"/>
    </source>
</evidence>
<feature type="compositionally biased region" description="Low complexity" evidence="4">
    <location>
        <begin position="568"/>
        <end position="581"/>
    </location>
</feature>
<dbReference type="NCBIfam" id="TIGR00180">
    <property type="entry name" value="parB_part"/>
    <property type="match status" value="1"/>
</dbReference>
<dbReference type="InterPro" id="IPR036086">
    <property type="entry name" value="ParB/Sulfiredoxin_sf"/>
</dbReference>
<dbReference type="EMBL" id="SMBX01000010">
    <property type="protein sequence ID" value="TCU93920.1"/>
    <property type="molecule type" value="Genomic_DNA"/>
</dbReference>
<dbReference type="Pfam" id="PF00816">
    <property type="entry name" value="Histone_HNS"/>
    <property type="match status" value="1"/>
</dbReference>
<dbReference type="InterPro" id="IPR004437">
    <property type="entry name" value="ParB/RepB/Spo0J"/>
</dbReference>
<dbReference type="GO" id="GO:0007059">
    <property type="term" value="P:chromosome segregation"/>
    <property type="evidence" value="ECO:0007669"/>
    <property type="project" value="UniProtKB-KW"/>
</dbReference>
<comment type="caution">
    <text evidence="7">The sequence shown here is derived from an EMBL/GenBank/DDBJ whole genome shotgun (WGS) entry which is preliminary data.</text>
</comment>
<dbReference type="InterPro" id="IPR003115">
    <property type="entry name" value="ParB_N"/>
</dbReference>
<dbReference type="Gene3D" id="3.90.1530.30">
    <property type="match status" value="1"/>
</dbReference>
<dbReference type="InterPro" id="IPR041468">
    <property type="entry name" value="HTH_ParB/Spo0J"/>
</dbReference>
<dbReference type="GO" id="GO:0005694">
    <property type="term" value="C:chromosome"/>
    <property type="evidence" value="ECO:0007669"/>
    <property type="project" value="TreeGrafter"/>
</dbReference>
<dbReference type="SMART" id="SM00470">
    <property type="entry name" value="ParB"/>
    <property type="match status" value="1"/>
</dbReference>
<dbReference type="Pfam" id="PF02195">
    <property type="entry name" value="ParB_N"/>
    <property type="match status" value="1"/>
</dbReference>
<feature type="region of interest" description="Disordered" evidence="4">
    <location>
        <begin position="556"/>
        <end position="590"/>
    </location>
</feature>
<dbReference type="SMART" id="SM00528">
    <property type="entry name" value="HNS"/>
    <property type="match status" value="1"/>
</dbReference>
<evidence type="ECO:0000256" key="2">
    <source>
        <dbReference type="ARBA" id="ARBA00022829"/>
    </source>
</evidence>
<comment type="similarity">
    <text evidence="1">Belongs to the ParB family.</text>
</comment>
<dbReference type="CDD" id="cd16393">
    <property type="entry name" value="SPO0J_N"/>
    <property type="match status" value="1"/>
</dbReference>
<keyword evidence="2" id="KW-0159">Chromosome partition</keyword>
<evidence type="ECO:0000259" key="6">
    <source>
        <dbReference type="SMART" id="SM00528"/>
    </source>
</evidence>
<feature type="domain" description="DNA-binding protein H-NS-like C-terminal" evidence="6">
    <location>
        <begin position="522"/>
        <end position="567"/>
    </location>
</feature>
<dbReference type="InterPro" id="IPR050336">
    <property type="entry name" value="Chromosome_partition/occlusion"/>
</dbReference>
<name>A0A4R3USY0_9BURK</name>
<organism evidence="7 8">
    <name type="scientific">Paracandidimonas soli</name>
    <dbReference type="NCBI Taxonomy" id="1917182"/>
    <lineage>
        <taxon>Bacteria</taxon>
        <taxon>Pseudomonadati</taxon>
        <taxon>Pseudomonadota</taxon>
        <taxon>Betaproteobacteria</taxon>
        <taxon>Burkholderiales</taxon>
        <taxon>Alcaligenaceae</taxon>
        <taxon>Paracandidimonas</taxon>
    </lineage>
</organism>
<dbReference type="FunFam" id="3.90.1530.30:FF:000001">
    <property type="entry name" value="Chromosome partitioning protein ParB"/>
    <property type="match status" value="1"/>
</dbReference>
<dbReference type="SUPFAM" id="SSF110849">
    <property type="entry name" value="ParB/Sulfiredoxin"/>
    <property type="match status" value="1"/>
</dbReference>
<keyword evidence="3" id="KW-0238">DNA-binding</keyword>
<accession>A0A4R3USY0</accession>
<feature type="domain" description="ParB-like N-terminal" evidence="5">
    <location>
        <begin position="7"/>
        <end position="101"/>
    </location>
</feature>
<dbReference type="PANTHER" id="PTHR33375:SF1">
    <property type="entry name" value="CHROMOSOME-PARTITIONING PROTEIN PARB-RELATED"/>
    <property type="match status" value="1"/>
</dbReference>
<dbReference type="InterPro" id="IPR027444">
    <property type="entry name" value="H-NS_C_dom"/>
</dbReference>
<evidence type="ECO:0000256" key="3">
    <source>
        <dbReference type="ARBA" id="ARBA00023125"/>
    </source>
</evidence>
<dbReference type="RefSeq" id="WP_132477959.1">
    <property type="nucleotide sequence ID" value="NZ_JBHRVM010000001.1"/>
</dbReference>
<reference evidence="7 8" key="1">
    <citation type="submission" date="2019-03" db="EMBL/GenBank/DDBJ databases">
        <title>Genomic Encyclopedia of Type Strains, Phase IV (KMG-IV): sequencing the most valuable type-strain genomes for metagenomic binning, comparative biology and taxonomic classification.</title>
        <authorList>
            <person name="Goeker M."/>
        </authorList>
    </citation>
    <scope>NUCLEOTIDE SEQUENCE [LARGE SCALE GENOMIC DNA]</scope>
    <source>
        <strain evidence="7 8">DSM 100048</strain>
    </source>
</reference>
<dbReference type="Gene3D" id="4.10.430.10">
    <property type="entry name" value="Histone-like protein H-NS, C-terminal domain"/>
    <property type="match status" value="1"/>
</dbReference>
<dbReference type="Proteomes" id="UP000294692">
    <property type="component" value="Unassembled WGS sequence"/>
</dbReference>
<proteinExistence type="inferred from homology"/>
<dbReference type="Gene3D" id="1.10.10.2830">
    <property type="match status" value="1"/>
</dbReference>